<evidence type="ECO:0000313" key="1">
    <source>
        <dbReference type="EMBL" id="WYW15606.1"/>
    </source>
</evidence>
<keyword evidence="2" id="KW-1185">Reference proteome</keyword>
<dbReference type="EMBL" id="CP150484">
    <property type="protein sequence ID" value="WYW15606.1"/>
    <property type="molecule type" value="Genomic_DNA"/>
</dbReference>
<sequence length="236" mass="25364">MVPLVFVHGIRLSGAAWTEQLELLGQAAKAVDLPGHGTRRGERFTLDDAADVIAEAVDEPALVVGHSLGGYAAIAAAARYPERVAGLVVAGSTFLPGRALETPFRAAHRLLMRLPDQGERLSRWQFRSALPPKVAEAVIGGGIATEVIPDVAKAFAEFDVLAELSAYQGPTWLINGSRDHFRRHEHRFLDACADGRLVSVPKAGHYLPMVRGKEFAQLVLDAARSLSISARHAGKP</sequence>
<name>A0ACD5B8A5_9PSEU</name>
<accession>A0ACD5B8A5</accession>
<gene>
    <name evidence="1" type="ORF">LCL61_08585</name>
</gene>
<organism evidence="1 2">
    <name type="scientific">Amycolatopsis coloradensis</name>
    <dbReference type="NCBI Taxonomy" id="76021"/>
    <lineage>
        <taxon>Bacteria</taxon>
        <taxon>Bacillati</taxon>
        <taxon>Actinomycetota</taxon>
        <taxon>Actinomycetes</taxon>
        <taxon>Pseudonocardiales</taxon>
        <taxon>Pseudonocardiaceae</taxon>
        <taxon>Amycolatopsis</taxon>
    </lineage>
</organism>
<proteinExistence type="predicted"/>
<dbReference type="Proteomes" id="UP001456344">
    <property type="component" value="Chromosome"/>
</dbReference>
<protein>
    <submittedName>
        <fullName evidence="1">Alpha/beta hydrolase</fullName>
    </submittedName>
</protein>
<reference evidence="1" key="1">
    <citation type="submission" date="2023-10" db="EMBL/GenBank/DDBJ databases">
        <title>Whole genome sequencing of actinobacterial strain Amycolatopsis sp. (BCA-696) identifies the underlying plant growth-promoting genes.</title>
        <authorList>
            <person name="Gandham P."/>
            <person name="Vadla N."/>
            <person name="Saji A."/>
            <person name="Srinivas V."/>
            <person name="Ruperao P."/>
            <person name="Selvanayagam S."/>
            <person name="Saxena R.K."/>
            <person name="Rathore A."/>
            <person name="Gopalakrishnan S."/>
            <person name="Thakur V."/>
        </authorList>
    </citation>
    <scope>NUCLEOTIDE SEQUENCE</scope>
    <source>
        <strain evidence="1">BCA-696</strain>
    </source>
</reference>
<keyword evidence="1" id="KW-0378">Hydrolase</keyword>
<evidence type="ECO:0000313" key="2">
    <source>
        <dbReference type="Proteomes" id="UP001456344"/>
    </source>
</evidence>